<proteinExistence type="predicted"/>
<dbReference type="Pfam" id="PF05050">
    <property type="entry name" value="Methyltransf_21"/>
    <property type="match status" value="1"/>
</dbReference>
<accession>F0NNE0</accession>
<feature type="domain" description="Methyltransferase FkbM" evidence="1">
    <location>
        <begin position="50"/>
        <end position="188"/>
    </location>
</feature>
<dbReference type="PANTHER" id="PTHR34203:SF15">
    <property type="entry name" value="SLL1173 PROTEIN"/>
    <property type="match status" value="1"/>
</dbReference>
<organism evidence="2 3">
    <name type="scientific">Saccharolobus islandicus (strain HVE10/4)</name>
    <name type="common">Sulfolobus islandicus</name>
    <dbReference type="NCBI Taxonomy" id="930943"/>
    <lineage>
        <taxon>Archaea</taxon>
        <taxon>Thermoproteota</taxon>
        <taxon>Thermoprotei</taxon>
        <taxon>Sulfolobales</taxon>
        <taxon>Sulfolobaceae</taxon>
        <taxon>Saccharolobus</taxon>
    </lineage>
</organism>
<dbReference type="SUPFAM" id="SSF53335">
    <property type="entry name" value="S-adenosyl-L-methionine-dependent methyltransferases"/>
    <property type="match status" value="1"/>
</dbReference>
<reference evidence="2 3" key="1">
    <citation type="journal article" date="2011" name="J. Bacteriol.">
        <title>Genome analyses of icelandic strains of Sulfolobus islandicus, model organisms for genetic and virus-host interaction studies.</title>
        <authorList>
            <person name="Guo L."/>
            <person name="Brugger K."/>
            <person name="Liu C."/>
            <person name="Shah S.A."/>
            <person name="Zheng H."/>
            <person name="Zhu Y."/>
            <person name="Wang S."/>
            <person name="Lillestol R.K."/>
            <person name="Chen L."/>
            <person name="Frank J."/>
            <person name="Prangishvili D."/>
            <person name="Paulin L."/>
            <person name="She Q."/>
            <person name="Huang L."/>
            <person name="Garrett R.A."/>
        </authorList>
    </citation>
    <scope>NUCLEOTIDE SEQUENCE [LARGE SCALE GENOMIC DNA]</scope>
    <source>
        <strain evidence="2 3">HVE10/4</strain>
    </source>
</reference>
<dbReference type="Gene3D" id="3.40.50.150">
    <property type="entry name" value="Vaccinia Virus protein VP39"/>
    <property type="match status" value="1"/>
</dbReference>
<dbReference type="InterPro" id="IPR052514">
    <property type="entry name" value="SAM-dependent_MTase"/>
</dbReference>
<dbReference type="InterPro" id="IPR006342">
    <property type="entry name" value="FkbM_mtfrase"/>
</dbReference>
<name>F0NNE0_SACI0</name>
<dbReference type="InterPro" id="IPR029063">
    <property type="entry name" value="SAM-dependent_MTases_sf"/>
</dbReference>
<dbReference type="GO" id="GO:0032259">
    <property type="term" value="P:methylation"/>
    <property type="evidence" value="ECO:0007669"/>
    <property type="project" value="UniProtKB-KW"/>
</dbReference>
<evidence type="ECO:0000313" key="3">
    <source>
        <dbReference type="Proteomes" id="UP000006395"/>
    </source>
</evidence>
<evidence type="ECO:0000313" key="2">
    <source>
        <dbReference type="EMBL" id="ADX81898.1"/>
    </source>
</evidence>
<dbReference type="RefSeq" id="WP_014512100.1">
    <property type="nucleotide sequence ID" value="NC_017275.1"/>
</dbReference>
<keyword evidence="2" id="KW-0808">Transferase</keyword>
<dbReference type="EMBL" id="CP002426">
    <property type="protein sequence ID" value="ADX81898.1"/>
    <property type="molecule type" value="Genomic_DNA"/>
</dbReference>
<gene>
    <name evidence="2" type="ordered locus">SiH_0535</name>
</gene>
<sequence length="263" mass="29787">MIVDLRPFTGISAKVILLRRSDFAAFYQVIIENIYSPLLSNIKEGDVIIDAGANIGLFSILASFKVKDKGRVIAIEPEPSNLKILMQNVKLNKLDNVIVIPKALYDKPGRKVSMKGEGVGAYVFEDGEGIVETTTLDEIMEETGLKPRILKMDIEGAEGKALIGGINTVKYLELIEMEVHDEENMKKVEEILSGFRKRELAIEDLRSVYKQLLKHPFKILRIEIANRFSTTKRVLLSRIKKESSDIAQYPKQIVYYRLRNDTS</sequence>
<dbReference type="GO" id="GO:0008168">
    <property type="term" value="F:methyltransferase activity"/>
    <property type="evidence" value="ECO:0007669"/>
    <property type="project" value="UniProtKB-KW"/>
</dbReference>
<dbReference type="Proteomes" id="UP000006395">
    <property type="component" value="Chromosome"/>
</dbReference>
<dbReference type="NCBIfam" id="TIGR01444">
    <property type="entry name" value="fkbM_fam"/>
    <property type="match status" value="1"/>
</dbReference>
<dbReference type="KEGG" id="sih:SiH_0535"/>
<dbReference type="HOGENOM" id="CLU_1076134_0_0_2"/>
<evidence type="ECO:0000259" key="1">
    <source>
        <dbReference type="Pfam" id="PF05050"/>
    </source>
</evidence>
<dbReference type="GeneID" id="12414566"/>
<dbReference type="AlphaFoldDB" id="F0NNE0"/>
<dbReference type="PANTHER" id="PTHR34203">
    <property type="entry name" value="METHYLTRANSFERASE, FKBM FAMILY PROTEIN"/>
    <property type="match status" value="1"/>
</dbReference>
<keyword evidence="2" id="KW-0489">Methyltransferase</keyword>
<keyword evidence="3" id="KW-1185">Reference proteome</keyword>
<protein>
    <submittedName>
        <fullName evidence="2">Methyltransferase FkbM family</fullName>
    </submittedName>
</protein>